<feature type="domain" description="Thiolase C-terminal" evidence="9">
    <location>
        <begin position="254"/>
        <end position="373"/>
    </location>
</feature>
<evidence type="ECO:0000256" key="2">
    <source>
        <dbReference type="ARBA" id="ARBA00012705"/>
    </source>
</evidence>
<dbReference type="Proteomes" id="UP000278962">
    <property type="component" value="Unassembled WGS sequence"/>
</dbReference>
<evidence type="ECO:0000256" key="4">
    <source>
        <dbReference type="ARBA" id="ARBA00023315"/>
    </source>
</evidence>
<dbReference type="PROSITE" id="PS00737">
    <property type="entry name" value="THIOLASE_2"/>
    <property type="match status" value="1"/>
</dbReference>
<comment type="similarity">
    <text evidence="1 7">Belongs to the thiolase-like superfamily. Thiolase family.</text>
</comment>
<evidence type="ECO:0000256" key="6">
    <source>
        <dbReference type="PIRSR" id="PIRSR000429-1"/>
    </source>
</evidence>
<evidence type="ECO:0000259" key="8">
    <source>
        <dbReference type="Pfam" id="PF00108"/>
    </source>
</evidence>
<evidence type="ECO:0000256" key="3">
    <source>
        <dbReference type="ARBA" id="ARBA00022679"/>
    </source>
</evidence>
<dbReference type="Pfam" id="PF00108">
    <property type="entry name" value="Thiolase_N"/>
    <property type="match status" value="1"/>
</dbReference>
<evidence type="ECO:0000259" key="9">
    <source>
        <dbReference type="Pfam" id="PF02803"/>
    </source>
</evidence>
<dbReference type="GO" id="GO:0003985">
    <property type="term" value="F:acetyl-CoA C-acetyltransferase activity"/>
    <property type="evidence" value="ECO:0007669"/>
    <property type="project" value="UniProtKB-EC"/>
</dbReference>
<dbReference type="PANTHER" id="PTHR18919">
    <property type="entry name" value="ACETYL-COA C-ACYLTRANSFERASE"/>
    <property type="match status" value="1"/>
</dbReference>
<dbReference type="InterPro" id="IPR020616">
    <property type="entry name" value="Thiolase_N"/>
</dbReference>
<feature type="active site" description="Proton acceptor" evidence="6">
    <location>
        <position position="331"/>
    </location>
</feature>
<dbReference type="CDD" id="cd00751">
    <property type="entry name" value="thiolase"/>
    <property type="match status" value="1"/>
</dbReference>
<evidence type="ECO:0000313" key="10">
    <source>
        <dbReference type="EMBL" id="RKQ91549.1"/>
    </source>
</evidence>
<feature type="active site" description="Acyl-thioester intermediate" evidence="6">
    <location>
        <position position="87"/>
    </location>
</feature>
<feature type="domain" description="Thiolase N-terminal" evidence="8">
    <location>
        <begin position="6"/>
        <end position="248"/>
    </location>
</feature>
<protein>
    <recommendedName>
        <fullName evidence="5">Probable acetyl-CoA acetyltransferase</fullName>
        <ecNumber evidence="2">2.3.1.9</ecNumber>
    </recommendedName>
</protein>
<evidence type="ECO:0000313" key="11">
    <source>
        <dbReference type="Proteomes" id="UP000278962"/>
    </source>
</evidence>
<dbReference type="AlphaFoldDB" id="A0A660LAF7"/>
<reference evidence="10 11" key="1">
    <citation type="submission" date="2018-10" db="EMBL/GenBank/DDBJ databases">
        <title>Genomic Encyclopedia of Archaeal and Bacterial Type Strains, Phase II (KMG-II): from individual species to whole genera.</title>
        <authorList>
            <person name="Goeker M."/>
        </authorList>
    </citation>
    <scope>NUCLEOTIDE SEQUENCE [LARGE SCALE GENOMIC DNA]</scope>
    <source>
        <strain evidence="10 11">DSM 14954</strain>
    </source>
</reference>
<dbReference type="EMBL" id="RBIL01000001">
    <property type="protein sequence ID" value="RKQ91549.1"/>
    <property type="molecule type" value="Genomic_DNA"/>
</dbReference>
<dbReference type="InterPro" id="IPR016039">
    <property type="entry name" value="Thiolase-like"/>
</dbReference>
<name>A0A660LAF7_9ACTN</name>
<keyword evidence="3 7" id="KW-0808">Transferase</keyword>
<dbReference type="PROSITE" id="PS00099">
    <property type="entry name" value="THIOLASE_3"/>
    <property type="match status" value="1"/>
</dbReference>
<accession>A0A660LAF7</accession>
<gene>
    <name evidence="10" type="ORF">C8N24_1372</name>
</gene>
<dbReference type="InterPro" id="IPR020613">
    <property type="entry name" value="Thiolase_CS"/>
</dbReference>
<dbReference type="Gene3D" id="3.40.47.10">
    <property type="match status" value="1"/>
</dbReference>
<dbReference type="EC" id="2.3.1.9" evidence="2"/>
<feature type="active site" description="Proton acceptor" evidence="6">
    <location>
        <position position="361"/>
    </location>
</feature>
<evidence type="ECO:0000256" key="5">
    <source>
        <dbReference type="ARBA" id="ARBA00040529"/>
    </source>
</evidence>
<dbReference type="Pfam" id="PF02803">
    <property type="entry name" value="Thiolase_C"/>
    <property type="match status" value="1"/>
</dbReference>
<comment type="caution">
    <text evidence="10">The sequence shown here is derived from an EMBL/GenBank/DDBJ whole genome shotgun (WGS) entry which is preliminary data.</text>
</comment>
<proteinExistence type="inferred from homology"/>
<dbReference type="OrthoDB" id="9764638at2"/>
<dbReference type="InterPro" id="IPR002155">
    <property type="entry name" value="Thiolase"/>
</dbReference>
<evidence type="ECO:0000256" key="7">
    <source>
        <dbReference type="RuleBase" id="RU003557"/>
    </source>
</evidence>
<sequence length="374" mass="37683">MGTQPVVIAAGARTPVGKLNGALSAIDAVELGAHAVRAALERTDLRPDYIAVGNVLQAANGQNPGRRAALAGGVGRTVPGITLNDVCLASMSAVAMAAAMIRAGEATTVLAGGFDSMTRAPHAIHLRPGTKMGARAMTDVMVHDGLHCSIAGEGMGAMSDAENVRLGVTREAQDRLAAASHARALAGRGRLADEIAPIGDLTHDEGVRETAYETLADLAPAFTADGTITAGNASQVSDGAAAAIITTADRASDPLAEVVGRAVVAGPDSTLHLRPAEASRLVLERHGLSAADVDLWEINEAFAGVVIASADALAIDLDRVNVNGGAVAIGHPLAGSGLRLVLTLAYELRRRGGGVGVATLCGGGGQGEAILLRA</sequence>
<evidence type="ECO:0000256" key="1">
    <source>
        <dbReference type="ARBA" id="ARBA00010982"/>
    </source>
</evidence>
<dbReference type="NCBIfam" id="TIGR01930">
    <property type="entry name" value="AcCoA-C-Actrans"/>
    <property type="match status" value="1"/>
</dbReference>
<dbReference type="RefSeq" id="WP_121249257.1">
    <property type="nucleotide sequence ID" value="NZ_RBIL01000001.1"/>
</dbReference>
<keyword evidence="11" id="KW-1185">Reference proteome</keyword>
<keyword evidence="4 7" id="KW-0012">Acyltransferase</keyword>
<dbReference type="InterPro" id="IPR020610">
    <property type="entry name" value="Thiolase_AS"/>
</dbReference>
<dbReference type="PIRSF" id="PIRSF000429">
    <property type="entry name" value="Ac-CoA_Ac_transf"/>
    <property type="match status" value="1"/>
</dbReference>
<dbReference type="PANTHER" id="PTHR18919:SF107">
    <property type="entry name" value="ACETYL-COA ACETYLTRANSFERASE, CYTOSOLIC"/>
    <property type="match status" value="1"/>
</dbReference>
<organism evidence="10 11">
    <name type="scientific">Solirubrobacter pauli</name>
    <dbReference type="NCBI Taxonomy" id="166793"/>
    <lineage>
        <taxon>Bacteria</taxon>
        <taxon>Bacillati</taxon>
        <taxon>Actinomycetota</taxon>
        <taxon>Thermoleophilia</taxon>
        <taxon>Solirubrobacterales</taxon>
        <taxon>Solirubrobacteraceae</taxon>
        <taxon>Solirubrobacter</taxon>
    </lineage>
</organism>
<dbReference type="InterPro" id="IPR020617">
    <property type="entry name" value="Thiolase_C"/>
</dbReference>
<dbReference type="SUPFAM" id="SSF53901">
    <property type="entry name" value="Thiolase-like"/>
    <property type="match status" value="2"/>
</dbReference>